<sequence length="90" mass="9928">MQFGARDIILVGFDASISSGLHWHGAHLDGLGNPHEGTVEYWRQCLDDAAMDLDRIGCRIINCSQSSALRAYPKMDLAAAFEHLKKSKAQ</sequence>
<reference evidence="1 2" key="1">
    <citation type="submission" date="2018-05" db="EMBL/GenBank/DDBJ databases">
        <title>The draft genome of strain NS-104.</title>
        <authorList>
            <person name="Hang P."/>
            <person name="Jiang J."/>
        </authorList>
    </citation>
    <scope>NUCLEOTIDE SEQUENCE [LARGE SCALE GENOMIC DNA]</scope>
    <source>
        <strain evidence="1 2">NS-104</strain>
    </source>
</reference>
<protein>
    <submittedName>
        <fullName evidence="1">Uncharacterized protein</fullName>
    </submittedName>
</protein>
<name>A0A2U2DWG9_9HYPH</name>
<comment type="caution">
    <text evidence="1">The sequence shown here is derived from an EMBL/GenBank/DDBJ whole genome shotgun (WGS) entry which is preliminary data.</text>
</comment>
<dbReference type="AlphaFoldDB" id="A0A2U2DWG9"/>
<dbReference type="Proteomes" id="UP000245252">
    <property type="component" value="Unassembled WGS sequence"/>
</dbReference>
<gene>
    <name evidence="1" type="ORF">DEM27_00135</name>
</gene>
<proteinExistence type="predicted"/>
<evidence type="ECO:0000313" key="1">
    <source>
        <dbReference type="EMBL" id="PWE57657.1"/>
    </source>
</evidence>
<evidence type="ECO:0000313" key="2">
    <source>
        <dbReference type="Proteomes" id="UP000245252"/>
    </source>
</evidence>
<organism evidence="1 2">
    <name type="scientific">Metarhizobium album</name>
    <dbReference type="NCBI Taxonomy" id="2182425"/>
    <lineage>
        <taxon>Bacteria</taxon>
        <taxon>Pseudomonadati</taxon>
        <taxon>Pseudomonadota</taxon>
        <taxon>Alphaproteobacteria</taxon>
        <taxon>Hyphomicrobiales</taxon>
        <taxon>Rhizobiaceae</taxon>
        <taxon>Metarhizobium</taxon>
    </lineage>
</organism>
<accession>A0A2U2DWG9</accession>
<keyword evidence="2" id="KW-1185">Reference proteome</keyword>
<dbReference type="EMBL" id="QFBC01000001">
    <property type="protein sequence ID" value="PWE57657.1"/>
    <property type="molecule type" value="Genomic_DNA"/>
</dbReference>